<keyword evidence="4 9" id="KW-0808">Transferase</keyword>
<evidence type="ECO:0000256" key="9">
    <source>
        <dbReference type="HAMAP-Rule" id="MF_01148"/>
    </source>
</evidence>
<feature type="transmembrane region" description="Helical" evidence="9">
    <location>
        <begin position="127"/>
        <end position="150"/>
    </location>
</feature>
<dbReference type="Pfam" id="PF20154">
    <property type="entry name" value="LNT_N"/>
    <property type="match status" value="1"/>
</dbReference>
<evidence type="ECO:0000256" key="3">
    <source>
        <dbReference type="ARBA" id="ARBA00022475"/>
    </source>
</evidence>
<evidence type="ECO:0000256" key="6">
    <source>
        <dbReference type="ARBA" id="ARBA00022989"/>
    </source>
</evidence>
<evidence type="ECO:0000256" key="1">
    <source>
        <dbReference type="ARBA" id="ARBA00004651"/>
    </source>
</evidence>
<comment type="subcellular location">
    <subcellularLocation>
        <location evidence="1 9">Cell membrane</location>
        <topology evidence="1 9">Multi-pass membrane protein</topology>
    </subcellularLocation>
</comment>
<evidence type="ECO:0000256" key="7">
    <source>
        <dbReference type="ARBA" id="ARBA00023136"/>
    </source>
</evidence>
<evidence type="ECO:0000256" key="2">
    <source>
        <dbReference type="ARBA" id="ARBA00010065"/>
    </source>
</evidence>
<dbReference type="HAMAP" id="MF_01148">
    <property type="entry name" value="Lnt"/>
    <property type="match status" value="1"/>
</dbReference>
<proteinExistence type="inferred from homology"/>
<sequence length="532" mass="56815">MPRPLRLSERGLPASALSLAAGALAALAFPPFGFLPGLLGYGLLMRLADLEGAARPLRSAFWRGWLAGLAFFLISTWWVAEAFLVDAREQGWMAPIAVALLAAGLGLFWGVATLLYRALRPGGALRVLVFAGAFCGLEWLRGHILTGFPWDLAGETWAAGSAPSQMAAVVGAYGLGWITVAAGAAPAMLVGGRRSRRAWAAAGLSVASIGGLYLYGNHRLAGAEATPKDAPLVRVVQPRVAQESKYDERMFRSILERYVALTARPAARTPDIVVWPEGAVPDSVNDYLADGTWTKAAIEGALRPGQTLIDGAYRVAGTPDRPIYYNTVLALREGRDGLAVTGVYDKFRLVPFGEYMPMDSLMGRIGFKSLVHVGDGFTAGPRPHPLRPAGAPPVQPLICYESLFPGFTREGAAEGGRARWIVNVSNDAWFGHTYGPVQHLNLASYRAIEEGLPLVRATPTGVSAVIDAYGRIVPGSRLGQDEMGVTDTLLPAALTSTPYFRHGGSLYWMMLTVSVAAAAASYRRNLGQRSGI</sequence>
<feature type="transmembrane region" description="Helical" evidence="9">
    <location>
        <begin position="92"/>
        <end position="115"/>
    </location>
</feature>
<comment type="catalytic activity">
    <reaction evidence="9">
        <text>N-terminal S-1,2-diacyl-sn-glyceryl-L-cysteinyl-[lipoprotein] + a glycerophospholipid = N-acyl-S-1,2-diacyl-sn-glyceryl-L-cysteinyl-[lipoprotein] + a 2-acyl-sn-glycero-3-phospholipid + H(+)</text>
        <dbReference type="Rhea" id="RHEA:48228"/>
        <dbReference type="Rhea" id="RHEA-COMP:14681"/>
        <dbReference type="Rhea" id="RHEA-COMP:14684"/>
        <dbReference type="ChEBI" id="CHEBI:15378"/>
        <dbReference type="ChEBI" id="CHEBI:136912"/>
        <dbReference type="ChEBI" id="CHEBI:140656"/>
        <dbReference type="ChEBI" id="CHEBI:140657"/>
        <dbReference type="ChEBI" id="CHEBI:140660"/>
        <dbReference type="EC" id="2.3.1.269"/>
    </reaction>
</comment>
<dbReference type="NCBIfam" id="TIGR00546">
    <property type="entry name" value="lnt"/>
    <property type="match status" value="1"/>
</dbReference>
<dbReference type="PANTHER" id="PTHR38686">
    <property type="entry name" value="APOLIPOPROTEIN N-ACYLTRANSFERASE"/>
    <property type="match status" value="1"/>
</dbReference>
<accession>A0A975ITG1</accession>
<keyword evidence="3 9" id="KW-1003">Cell membrane</keyword>
<organism evidence="11 12">
    <name type="scientific">Phenylobacterium montanum</name>
    <dbReference type="NCBI Taxonomy" id="2823693"/>
    <lineage>
        <taxon>Bacteria</taxon>
        <taxon>Pseudomonadati</taxon>
        <taxon>Pseudomonadota</taxon>
        <taxon>Alphaproteobacteria</taxon>
        <taxon>Caulobacterales</taxon>
        <taxon>Caulobacteraceae</taxon>
        <taxon>Phenylobacterium</taxon>
    </lineage>
</organism>
<dbReference type="Pfam" id="PF00795">
    <property type="entry name" value="CN_hydrolase"/>
    <property type="match status" value="1"/>
</dbReference>
<evidence type="ECO:0000259" key="10">
    <source>
        <dbReference type="PROSITE" id="PS50263"/>
    </source>
</evidence>
<dbReference type="EC" id="2.3.1.269" evidence="9"/>
<evidence type="ECO:0000256" key="8">
    <source>
        <dbReference type="ARBA" id="ARBA00023315"/>
    </source>
</evidence>
<dbReference type="InterPro" id="IPR004563">
    <property type="entry name" value="Apolipo_AcylTrfase"/>
</dbReference>
<dbReference type="Gene3D" id="3.60.110.10">
    <property type="entry name" value="Carbon-nitrogen hydrolase"/>
    <property type="match status" value="1"/>
</dbReference>
<comment type="similarity">
    <text evidence="2 9">Belongs to the CN hydrolase family. Apolipoprotein N-acyltransferase subfamily.</text>
</comment>
<dbReference type="PANTHER" id="PTHR38686:SF1">
    <property type="entry name" value="APOLIPOPROTEIN N-ACYLTRANSFERASE"/>
    <property type="match status" value="1"/>
</dbReference>
<feature type="domain" description="CN hydrolase" evidence="10">
    <location>
        <begin position="236"/>
        <end position="496"/>
    </location>
</feature>
<dbReference type="EMBL" id="CP073078">
    <property type="protein sequence ID" value="QUD86429.1"/>
    <property type="molecule type" value="Genomic_DNA"/>
</dbReference>
<dbReference type="GO" id="GO:0016410">
    <property type="term" value="F:N-acyltransferase activity"/>
    <property type="evidence" value="ECO:0007669"/>
    <property type="project" value="UniProtKB-UniRule"/>
</dbReference>
<evidence type="ECO:0000256" key="5">
    <source>
        <dbReference type="ARBA" id="ARBA00022692"/>
    </source>
</evidence>
<feature type="transmembrane region" description="Helical" evidence="9">
    <location>
        <begin position="12"/>
        <end position="39"/>
    </location>
</feature>
<dbReference type="GO" id="GO:0005886">
    <property type="term" value="C:plasma membrane"/>
    <property type="evidence" value="ECO:0007669"/>
    <property type="project" value="UniProtKB-SubCell"/>
</dbReference>
<evidence type="ECO:0000256" key="4">
    <source>
        <dbReference type="ARBA" id="ARBA00022679"/>
    </source>
</evidence>
<name>A0A975ITG1_9CAUL</name>
<keyword evidence="7 9" id="KW-0472">Membrane</keyword>
<keyword evidence="5 9" id="KW-0812">Transmembrane</keyword>
<dbReference type="RefSeq" id="WP_211936481.1">
    <property type="nucleotide sequence ID" value="NZ_CP073078.1"/>
</dbReference>
<feature type="transmembrane region" description="Helical" evidence="9">
    <location>
        <begin position="170"/>
        <end position="191"/>
    </location>
</feature>
<evidence type="ECO:0000313" key="12">
    <source>
        <dbReference type="Proteomes" id="UP000676409"/>
    </source>
</evidence>
<comment type="pathway">
    <text evidence="9">Protein modification; lipoprotein biosynthesis (N-acyl transfer).</text>
</comment>
<dbReference type="Proteomes" id="UP000676409">
    <property type="component" value="Chromosome"/>
</dbReference>
<dbReference type="InterPro" id="IPR045378">
    <property type="entry name" value="LNT_N"/>
</dbReference>
<protein>
    <recommendedName>
        <fullName evidence="9">Apolipoprotein N-acyltransferase</fullName>
        <shortName evidence="9">ALP N-acyltransferase</shortName>
        <ecNumber evidence="9">2.3.1.269</ecNumber>
    </recommendedName>
</protein>
<gene>
    <name evidence="9 11" type="primary">lnt</name>
    <name evidence="11" type="ORF">KCG34_15160</name>
</gene>
<dbReference type="PROSITE" id="PS50263">
    <property type="entry name" value="CN_HYDROLASE"/>
    <property type="match status" value="1"/>
</dbReference>
<dbReference type="GO" id="GO:0042158">
    <property type="term" value="P:lipoprotein biosynthetic process"/>
    <property type="evidence" value="ECO:0007669"/>
    <property type="project" value="UniProtKB-UniRule"/>
</dbReference>
<dbReference type="KEGG" id="caul:KCG34_15160"/>
<dbReference type="InterPro" id="IPR036526">
    <property type="entry name" value="C-N_Hydrolase_sf"/>
</dbReference>
<reference evidence="11" key="1">
    <citation type="submission" date="2021-04" db="EMBL/GenBank/DDBJ databases">
        <title>The complete genome sequence of Caulobacter sp. S6.</title>
        <authorList>
            <person name="Tang Y."/>
            <person name="Ouyang W."/>
            <person name="Liu Q."/>
            <person name="Huang B."/>
            <person name="Guo Z."/>
            <person name="Lei P."/>
        </authorList>
    </citation>
    <scope>NUCLEOTIDE SEQUENCE</scope>
    <source>
        <strain evidence="11">S6</strain>
    </source>
</reference>
<feature type="transmembrane region" description="Helical" evidence="9">
    <location>
        <begin position="198"/>
        <end position="216"/>
    </location>
</feature>
<feature type="transmembrane region" description="Helical" evidence="9">
    <location>
        <begin position="60"/>
        <end position="80"/>
    </location>
</feature>
<dbReference type="AlphaFoldDB" id="A0A975ITG1"/>
<comment type="function">
    <text evidence="9">Catalyzes the phospholipid dependent N-acylation of the N-terminal cysteine of apolipoprotein, the last step in lipoprotein maturation.</text>
</comment>
<evidence type="ECO:0000313" key="11">
    <source>
        <dbReference type="EMBL" id="QUD86429.1"/>
    </source>
</evidence>
<dbReference type="CDD" id="cd07571">
    <property type="entry name" value="ALP_N-acyl_transferase"/>
    <property type="match status" value="1"/>
</dbReference>
<keyword evidence="12" id="KW-1185">Reference proteome</keyword>
<dbReference type="InterPro" id="IPR003010">
    <property type="entry name" value="C-N_Hydrolase"/>
</dbReference>
<dbReference type="SUPFAM" id="SSF56317">
    <property type="entry name" value="Carbon-nitrogen hydrolase"/>
    <property type="match status" value="1"/>
</dbReference>
<keyword evidence="8 9" id="KW-0012">Acyltransferase</keyword>
<keyword evidence="6 9" id="KW-1133">Transmembrane helix</keyword>